<dbReference type="SUPFAM" id="SSF50685">
    <property type="entry name" value="Barwin-like endoglucanases"/>
    <property type="match status" value="1"/>
</dbReference>
<feature type="compositionally biased region" description="Polar residues" evidence="2">
    <location>
        <begin position="127"/>
        <end position="139"/>
    </location>
</feature>
<comment type="caution">
    <text evidence="5">The sequence shown here is derived from an EMBL/GenBank/DDBJ whole genome shotgun (WGS) entry which is preliminary data.</text>
</comment>
<organism evidence="5 6">
    <name type="scientific">Tilletia walkeri</name>
    <dbReference type="NCBI Taxonomy" id="117179"/>
    <lineage>
        <taxon>Eukaryota</taxon>
        <taxon>Fungi</taxon>
        <taxon>Dikarya</taxon>
        <taxon>Basidiomycota</taxon>
        <taxon>Ustilaginomycotina</taxon>
        <taxon>Exobasidiomycetes</taxon>
        <taxon>Tilletiales</taxon>
        <taxon>Tilletiaceae</taxon>
        <taxon>Tilletia</taxon>
    </lineage>
</organism>
<reference evidence="5" key="1">
    <citation type="submission" date="2016-04" db="EMBL/GenBank/DDBJ databases">
        <authorList>
            <person name="Nguyen H.D."/>
            <person name="Samba Siva P."/>
            <person name="Cullis J."/>
            <person name="Levesque C.A."/>
            <person name="Hambleton S."/>
        </authorList>
    </citation>
    <scope>NUCLEOTIDE SEQUENCE</scope>
    <source>
        <strain evidence="5">DAOMC 236422</strain>
    </source>
</reference>
<protein>
    <recommendedName>
        <fullName evidence="4">RlpA-like protein double-psi beta-barrel domain-containing protein</fullName>
    </recommendedName>
</protein>
<feature type="compositionally biased region" description="Low complexity" evidence="2">
    <location>
        <begin position="143"/>
        <end position="162"/>
    </location>
</feature>
<dbReference type="Gene3D" id="2.40.40.10">
    <property type="entry name" value="RlpA-like domain"/>
    <property type="match status" value="1"/>
</dbReference>
<dbReference type="Pfam" id="PF03330">
    <property type="entry name" value="DPBB_1"/>
    <property type="match status" value="1"/>
</dbReference>
<accession>A0A8X7NER3</accession>
<gene>
    <name evidence="5" type="ORF">A4X09_0g1699</name>
</gene>
<feature type="domain" description="RlpA-like protein double-psi beta-barrel" evidence="4">
    <location>
        <begin position="237"/>
        <end position="330"/>
    </location>
</feature>
<feature type="region of interest" description="Disordered" evidence="2">
    <location>
        <begin position="24"/>
        <end position="45"/>
    </location>
</feature>
<dbReference type="PANTHER" id="PTHR31836:SF27">
    <property type="entry name" value="RLPA-LIKE PROTEIN DOUBLE-PSI BETA-BARREL DOMAIN-CONTAINING PROTEIN"/>
    <property type="match status" value="1"/>
</dbReference>
<dbReference type="AlphaFoldDB" id="A0A8X7NER3"/>
<sequence length="340" mass="36421">MRFFTIALTTAALAVAAVGASADAQAAPRLNAPRTGTRGPAGLAPLGRSQQLRMHRQVIRRSGFAPSSAPVQQRATQEQLDIVAKMNAVNDEFHRKNAVWQAAAMEDLKQGKTPLDFDAYWQKHSGDNTPAASGDNTPAASGDNTPAAAPSDDNAPAAPVSDTAFNPIDNVEDIPQDAYEEDDDAQDDGDDDYEEDDEDYEDADEDDADEDYTEDDNDVDVTKDDVPSGTPSGPTKVGEGTYYNMAGGYTACGQKYTDDDMVAALSWELFDTKTPNGNPNNNGFCGKKLKATYQGKSVIVTAVDRCAGCAEPDLDFTPAAFTKLADMSVGRLTGVKWQWL</sequence>
<dbReference type="Proteomes" id="UP000078113">
    <property type="component" value="Unassembled WGS sequence"/>
</dbReference>
<name>A0A8X7NER3_9BASI</name>
<reference evidence="5" key="2">
    <citation type="journal article" date="2019" name="IMA Fungus">
        <title>Genome sequencing and comparison of five Tilletia species to identify candidate genes for the detection of regulated species infecting wheat.</title>
        <authorList>
            <person name="Nguyen H.D.T."/>
            <person name="Sultana T."/>
            <person name="Kesanakurti P."/>
            <person name="Hambleton S."/>
        </authorList>
    </citation>
    <scope>NUCLEOTIDE SEQUENCE</scope>
    <source>
        <strain evidence="5">DAOMC 236422</strain>
    </source>
</reference>
<dbReference type="InterPro" id="IPR009009">
    <property type="entry name" value="RlpA-like_DPBB"/>
</dbReference>
<feature type="region of interest" description="Disordered" evidence="2">
    <location>
        <begin position="120"/>
        <end position="239"/>
    </location>
</feature>
<evidence type="ECO:0000313" key="5">
    <source>
        <dbReference type="EMBL" id="KAE8270655.1"/>
    </source>
</evidence>
<proteinExistence type="predicted"/>
<dbReference type="EMBL" id="LWDG02000042">
    <property type="protein sequence ID" value="KAE8270655.1"/>
    <property type="molecule type" value="Genomic_DNA"/>
</dbReference>
<keyword evidence="6" id="KW-1185">Reference proteome</keyword>
<keyword evidence="1 3" id="KW-0732">Signal</keyword>
<evidence type="ECO:0000259" key="4">
    <source>
        <dbReference type="Pfam" id="PF03330"/>
    </source>
</evidence>
<dbReference type="PANTHER" id="PTHR31836">
    <property type="match status" value="1"/>
</dbReference>
<evidence type="ECO:0000256" key="2">
    <source>
        <dbReference type="SAM" id="MobiDB-lite"/>
    </source>
</evidence>
<dbReference type="InterPro" id="IPR051477">
    <property type="entry name" value="Expansin_CellWall"/>
</dbReference>
<evidence type="ECO:0000313" key="6">
    <source>
        <dbReference type="Proteomes" id="UP000078113"/>
    </source>
</evidence>
<feature type="compositionally biased region" description="Acidic residues" evidence="2">
    <location>
        <begin position="170"/>
        <end position="219"/>
    </location>
</feature>
<dbReference type="CDD" id="cd22191">
    <property type="entry name" value="DPBB_RlpA_EXP_N-like"/>
    <property type="match status" value="1"/>
</dbReference>
<feature type="signal peptide" evidence="3">
    <location>
        <begin position="1"/>
        <end position="16"/>
    </location>
</feature>
<dbReference type="InterPro" id="IPR036908">
    <property type="entry name" value="RlpA-like_sf"/>
</dbReference>
<evidence type="ECO:0000256" key="1">
    <source>
        <dbReference type="ARBA" id="ARBA00022729"/>
    </source>
</evidence>
<feature type="chain" id="PRO_5036466750" description="RlpA-like protein double-psi beta-barrel domain-containing protein" evidence="3">
    <location>
        <begin position="17"/>
        <end position="340"/>
    </location>
</feature>
<evidence type="ECO:0000256" key="3">
    <source>
        <dbReference type="SAM" id="SignalP"/>
    </source>
</evidence>